<keyword evidence="2 7" id="KW-0813">Transport</keyword>
<accession>A0A285ZRR9</accession>
<keyword evidence="4 7" id="KW-0812">Transmembrane</keyword>
<comment type="subcellular location">
    <subcellularLocation>
        <location evidence="1 7">Cell outer membrane</location>
        <topology evidence="1 7">Multi-pass membrane protein</topology>
    </subcellularLocation>
</comment>
<dbReference type="EMBL" id="OCMT01000001">
    <property type="protein sequence ID" value="SOD12353.1"/>
    <property type="molecule type" value="Genomic_DNA"/>
</dbReference>
<evidence type="ECO:0000256" key="1">
    <source>
        <dbReference type="ARBA" id="ARBA00004571"/>
    </source>
</evidence>
<dbReference type="InterPro" id="IPR036942">
    <property type="entry name" value="Beta-barrel_TonB_sf"/>
</dbReference>
<comment type="similarity">
    <text evidence="7">Belongs to the TonB-dependent receptor family.</text>
</comment>
<evidence type="ECO:0000256" key="4">
    <source>
        <dbReference type="ARBA" id="ARBA00022692"/>
    </source>
</evidence>
<sequence>MSKILFKRILQKTMLTLFWCIILQLDVLAFKNGNEVPFSIADKSVINRADVTGVVKDDKGLPLPGVGVKVKGTQQGVSTDAEGKFILKNVPSNAVIVFTSIGFKEKEVLFDGKSVINVTLEEDAKGLSEVVVVGYGTQKKVNLTGAVTAISGEDLRNRPVPNVTAALQGQVPGVVVTRSGGQPGKEGYNLRIRGTNSINGTGALVLVDGIQMDLNLINPDDVESISFLKDAAASAIYGARAAGGVVLVTTKSSTSGKTKINFNSFYSFNITARQPERLNSWDEQTLIDEARFNATGAREFTPEQIEWLKNPNFNYRPNLTSNRWEYFDNTDWIKAGMSTVNHSQNHSLSVGGGTKELNYLLSGGFQNSDGVLRYGPDDNSRYNLKLNLNTQINKYIDASFVVGYIGQITNSNSFSTGQIVNALYRVRTRQSLYTPAEDTTGQPYNGDLQVNPVDIEKNAGFTREMYESMTGKIDLKFKNFIKGLQINTVAWRNQDNFNYEQNRRSLYWYGRSNTEAPRFTANVPNGITVIKNRGYYDNLQTTVDYDLKVAEKHNFKVMGGASYEQYRKDEVNAAANGLYSNDTFSLNFAEPLNKLASDNVETYAFASLFGRFNYNYAEKYLFESTFRYDGSSRLDPKARWTFFPSLSAGWRISEESFIKNNIKPISNLKIRASWGRVGNAVGSGIGNYDYITVLESANNLVLNGARANYFYQNRLPSPGKTWETVQSANIGLDFGLFKERLSGALEFYRNKNINMYVDVNLPGIVGVQPSKINGGTLENWGWETNVRWRDKLGAVGYSVGLNFSDNQNKLIDFNGARLIGTGGLMNAIEGFPLNTIWGYKTGGIFQTDAEAAAYTAQAKYPFFATPKAGDIKYLDLNGDGIIDAGKGTPEAPGDLVYLGNTSARYSYGFDIGLNWKGFDFLAAFQGTLKRSFLIATETLSPLNGTANMPWSIHMDRWTPDNPNAFFPRMYQTSDHNYRPSDRWVQNGSYIRLKNLQVGYNVPIKKKYLQNVRVYFSGQDLWESTKVMSVFDPEVPNGVNSQAYPFYRAYAFGLNVTF</sequence>
<organism evidence="9 10">
    <name type="scientific">Pedobacter xixiisoli</name>
    <dbReference type="NCBI Taxonomy" id="1476464"/>
    <lineage>
        <taxon>Bacteria</taxon>
        <taxon>Pseudomonadati</taxon>
        <taxon>Bacteroidota</taxon>
        <taxon>Sphingobacteriia</taxon>
        <taxon>Sphingobacteriales</taxon>
        <taxon>Sphingobacteriaceae</taxon>
        <taxon>Pedobacter</taxon>
    </lineage>
</organism>
<keyword evidence="5 7" id="KW-0472">Membrane</keyword>
<dbReference type="NCBIfam" id="TIGR04056">
    <property type="entry name" value="OMP_RagA_SusC"/>
    <property type="match status" value="1"/>
</dbReference>
<dbReference type="SUPFAM" id="SSF56935">
    <property type="entry name" value="Porins"/>
    <property type="match status" value="1"/>
</dbReference>
<evidence type="ECO:0000256" key="5">
    <source>
        <dbReference type="ARBA" id="ARBA00023136"/>
    </source>
</evidence>
<dbReference type="RefSeq" id="WP_097128558.1">
    <property type="nucleotide sequence ID" value="NZ_OCMT01000001.1"/>
</dbReference>
<dbReference type="Pfam" id="PF07715">
    <property type="entry name" value="Plug"/>
    <property type="match status" value="1"/>
</dbReference>
<dbReference type="AlphaFoldDB" id="A0A285ZRR9"/>
<dbReference type="Gene3D" id="2.170.130.10">
    <property type="entry name" value="TonB-dependent receptor, plug domain"/>
    <property type="match status" value="1"/>
</dbReference>
<evidence type="ECO:0000256" key="2">
    <source>
        <dbReference type="ARBA" id="ARBA00022448"/>
    </source>
</evidence>
<dbReference type="Pfam" id="PF13715">
    <property type="entry name" value="CarbopepD_reg_2"/>
    <property type="match status" value="1"/>
</dbReference>
<dbReference type="InterPro" id="IPR039426">
    <property type="entry name" value="TonB-dep_rcpt-like"/>
</dbReference>
<protein>
    <submittedName>
        <fullName evidence="9">TonB-linked outer membrane protein, SusC/RagA family</fullName>
    </submittedName>
</protein>
<dbReference type="Gene3D" id="2.60.40.1120">
    <property type="entry name" value="Carboxypeptidase-like, regulatory domain"/>
    <property type="match status" value="1"/>
</dbReference>
<reference evidence="10" key="1">
    <citation type="submission" date="2017-09" db="EMBL/GenBank/DDBJ databases">
        <authorList>
            <person name="Varghese N."/>
            <person name="Submissions S."/>
        </authorList>
    </citation>
    <scope>NUCLEOTIDE SEQUENCE [LARGE SCALE GENOMIC DNA]</scope>
    <source>
        <strain evidence="10">CGMCC 1.12803</strain>
    </source>
</reference>
<evidence type="ECO:0000313" key="9">
    <source>
        <dbReference type="EMBL" id="SOD12353.1"/>
    </source>
</evidence>
<name>A0A285ZRR9_9SPHI</name>
<gene>
    <name evidence="9" type="ORF">SAMN06297358_0622</name>
</gene>
<keyword evidence="6 7" id="KW-0998">Cell outer membrane</keyword>
<dbReference type="InterPro" id="IPR023996">
    <property type="entry name" value="TonB-dep_OMP_SusC/RagA"/>
</dbReference>
<dbReference type="InterPro" id="IPR008969">
    <property type="entry name" value="CarboxyPept-like_regulatory"/>
</dbReference>
<dbReference type="PROSITE" id="PS52016">
    <property type="entry name" value="TONB_DEPENDENT_REC_3"/>
    <property type="match status" value="1"/>
</dbReference>
<evidence type="ECO:0000256" key="7">
    <source>
        <dbReference type="PROSITE-ProRule" id="PRU01360"/>
    </source>
</evidence>
<dbReference type="GO" id="GO:0009279">
    <property type="term" value="C:cell outer membrane"/>
    <property type="evidence" value="ECO:0007669"/>
    <property type="project" value="UniProtKB-SubCell"/>
</dbReference>
<dbReference type="Gene3D" id="2.40.170.20">
    <property type="entry name" value="TonB-dependent receptor, beta-barrel domain"/>
    <property type="match status" value="1"/>
</dbReference>
<dbReference type="Proteomes" id="UP000219281">
    <property type="component" value="Unassembled WGS sequence"/>
</dbReference>
<proteinExistence type="inferred from homology"/>
<dbReference type="FunFam" id="2.170.130.10:FF:000003">
    <property type="entry name" value="SusC/RagA family TonB-linked outer membrane protein"/>
    <property type="match status" value="1"/>
</dbReference>
<keyword evidence="10" id="KW-1185">Reference proteome</keyword>
<evidence type="ECO:0000259" key="8">
    <source>
        <dbReference type="Pfam" id="PF07715"/>
    </source>
</evidence>
<dbReference type="NCBIfam" id="TIGR04057">
    <property type="entry name" value="SusC_RagA_signa"/>
    <property type="match status" value="1"/>
</dbReference>
<dbReference type="SUPFAM" id="SSF49464">
    <property type="entry name" value="Carboxypeptidase regulatory domain-like"/>
    <property type="match status" value="1"/>
</dbReference>
<feature type="domain" description="TonB-dependent receptor plug" evidence="8">
    <location>
        <begin position="140"/>
        <end position="245"/>
    </location>
</feature>
<keyword evidence="3 7" id="KW-1134">Transmembrane beta strand</keyword>
<dbReference type="InterPro" id="IPR023997">
    <property type="entry name" value="TonB-dep_OMP_SusC/RagA_CS"/>
</dbReference>
<evidence type="ECO:0000256" key="6">
    <source>
        <dbReference type="ARBA" id="ARBA00023237"/>
    </source>
</evidence>
<dbReference type="OrthoDB" id="9768177at2"/>
<evidence type="ECO:0000313" key="10">
    <source>
        <dbReference type="Proteomes" id="UP000219281"/>
    </source>
</evidence>
<dbReference type="InterPro" id="IPR012910">
    <property type="entry name" value="Plug_dom"/>
</dbReference>
<dbReference type="InterPro" id="IPR037066">
    <property type="entry name" value="Plug_dom_sf"/>
</dbReference>
<evidence type="ECO:0000256" key="3">
    <source>
        <dbReference type="ARBA" id="ARBA00022452"/>
    </source>
</evidence>